<dbReference type="GO" id="GO:0005975">
    <property type="term" value="P:carbohydrate metabolic process"/>
    <property type="evidence" value="ECO:0007669"/>
    <property type="project" value="InterPro"/>
</dbReference>
<feature type="domain" description="GH16" evidence="3">
    <location>
        <begin position="44"/>
        <end position="297"/>
    </location>
</feature>
<dbReference type="InterPro" id="IPR013320">
    <property type="entry name" value="ConA-like_dom_sf"/>
</dbReference>
<feature type="signal peptide" evidence="2">
    <location>
        <begin position="1"/>
        <end position="29"/>
    </location>
</feature>
<dbReference type="PANTHER" id="PTHR10963:SF55">
    <property type="entry name" value="GLYCOSIDE HYDROLASE FAMILY 16 PROTEIN"/>
    <property type="match status" value="1"/>
</dbReference>
<dbReference type="PANTHER" id="PTHR10963">
    <property type="entry name" value="GLYCOSYL HYDROLASE-RELATED"/>
    <property type="match status" value="1"/>
</dbReference>
<dbReference type="PROSITE" id="PS51762">
    <property type="entry name" value="GH16_2"/>
    <property type="match status" value="1"/>
</dbReference>
<dbReference type="GO" id="GO:0004553">
    <property type="term" value="F:hydrolase activity, hydrolyzing O-glycosyl compounds"/>
    <property type="evidence" value="ECO:0007669"/>
    <property type="project" value="InterPro"/>
</dbReference>
<accession>A0A7X5TW69</accession>
<dbReference type="SUPFAM" id="SSF49899">
    <property type="entry name" value="Concanavalin A-like lectins/glucanases"/>
    <property type="match status" value="1"/>
</dbReference>
<dbReference type="InterPro" id="IPR050546">
    <property type="entry name" value="Glycosyl_Hydrlase_16"/>
</dbReference>
<organism evidence="4 5">
    <name type="scientific">Mycolicibacterium fluoranthenivorans</name>
    <dbReference type="NCBI Taxonomy" id="258505"/>
    <lineage>
        <taxon>Bacteria</taxon>
        <taxon>Bacillati</taxon>
        <taxon>Actinomycetota</taxon>
        <taxon>Actinomycetes</taxon>
        <taxon>Mycobacteriales</taxon>
        <taxon>Mycobacteriaceae</taxon>
        <taxon>Mycolicibacterium</taxon>
    </lineage>
</organism>
<evidence type="ECO:0000256" key="2">
    <source>
        <dbReference type="SAM" id="SignalP"/>
    </source>
</evidence>
<evidence type="ECO:0000313" key="5">
    <source>
        <dbReference type="Proteomes" id="UP000547444"/>
    </source>
</evidence>
<dbReference type="InterPro" id="IPR006311">
    <property type="entry name" value="TAT_signal"/>
</dbReference>
<dbReference type="Proteomes" id="UP000547444">
    <property type="component" value="Unassembled WGS sequence"/>
</dbReference>
<keyword evidence="2" id="KW-0732">Signal</keyword>
<evidence type="ECO:0000259" key="3">
    <source>
        <dbReference type="PROSITE" id="PS51762"/>
    </source>
</evidence>
<dbReference type="Pfam" id="PF00722">
    <property type="entry name" value="Glyco_hydro_16"/>
    <property type="match status" value="1"/>
</dbReference>
<evidence type="ECO:0000313" key="4">
    <source>
        <dbReference type="EMBL" id="NIH93887.1"/>
    </source>
</evidence>
<gene>
    <name evidence="4" type="ORF">FHU31_000843</name>
</gene>
<evidence type="ECO:0000256" key="1">
    <source>
        <dbReference type="ARBA" id="ARBA00006865"/>
    </source>
</evidence>
<dbReference type="EMBL" id="JAANOW010000001">
    <property type="protein sequence ID" value="NIH93887.1"/>
    <property type="molecule type" value="Genomic_DNA"/>
</dbReference>
<comment type="similarity">
    <text evidence="1">Belongs to the glycosyl hydrolase 16 family.</text>
</comment>
<dbReference type="InterPro" id="IPR000757">
    <property type="entry name" value="Beta-glucanase-like"/>
</dbReference>
<feature type="chain" id="PRO_5030860317" description="GH16 domain-containing protein" evidence="2">
    <location>
        <begin position="30"/>
        <end position="297"/>
    </location>
</feature>
<protein>
    <recommendedName>
        <fullName evidence="3">GH16 domain-containing protein</fullName>
    </recommendedName>
</protein>
<sequence>MPEMDRRKVMMMMGLGAAAAVLPTQTAHAEPLPADLGPVPGPGPAAPGAPAPAAAVAGPTFLFQDEFNGPAGAPPDPAAWFVVPAREVIRNPVEWDKPYNMGRYVTDQEHVFQDGKGNLVIRATRGPGNNIQERYAGAKIIGNWRGGIGTTWEARVKLNCLTDGAWPAFWLLNDDPVRGGEVDLVEWYGNRDWPSGTTVHARLDGTSFATDSHPIDSGWHTWRMTWLPTGMYFWKDYAPGMEPYFSVPANSLDDWPFNDPGYTLAPVFNVAVGGSGGREPGGGNYPAEMLIDWIRVF</sequence>
<dbReference type="PROSITE" id="PS51318">
    <property type="entry name" value="TAT"/>
    <property type="match status" value="1"/>
</dbReference>
<reference evidence="4 5" key="1">
    <citation type="submission" date="2020-03" db="EMBL/GenBank/DDBJ databases">
        <title>Sequencing the genomes of 1000 actinobacteria strains.</title>
        <authorList>
            <person name="Klenk H.-P."/>
        </authorList>
    </citation>
    <scope>NUCLEOTIDE SEQUENCE [LARGE SCALE GENOMIC DNA]</scope>
    <source>
        <strain evidence="4 5">DSM 44556</strain>
    </source>
</reference>
<dbReference type="AlphaFoldDB" id="A0A7X5TW69"/>
<dbReference type="Gene3D" id="2.60.120.200">
    <property type="match status" value="1"/>
</dbReference>
<proteinExistence type="inferred from homology"/>
<name>A0A7X5TW69_9MYCO</name>
<keyword evidence="5" id="KW-1185">Reference proteome</keyword>
<comment type="caution">
    <text evidence="4">The sequence shown here is derived from an EMBL/GenBank/DDBJ whole genome shotgun (WGS) entry which is preliminary data.</text>
</comment>